<dbReference type="AlphaFoldDB" id="A0A4W5LAZ3"/>
<dbReference type="Pfam" id="PF00059">
    <property type="entry name" value="Lectin_C"/>
    <property type="match status" value="1"/>
</dbReference>
<evidence type="ECO:0000313" key="3">
    <source>
        <dbReference type="Ensembl" id="ENSHHUP00000022964.1"/>
    </source>
</evidence>
<proteinExistence type="predicted"/>
<dbReference type="GeneTree" id="ENSGT00990000211844"/>
<feature type="compositionally biased region" description="Polar residues" evidence="1">
    <location>
        <begin position="1"/>
        <end position="14"/>
    </location>
</feature>
<evidence type="ECO:0000256" key="1">
    <source>
        <dbReference type="SAM" id="MobiDB-lite"/>
    </source>
</evidence>
<reference evidence="4" key="1">
    <citation type="submission" date="2018-06" db="EMBL/GenBank/DDBJ databases">
        <title>Genome assembly of Danube salmon.</title>
        <authorList>
            <person name="Macqueen D.J."/>
            <person name="Gundappa M.K."/>
        </authorList>
    </citation>
    <scope>NUCLEOTIDE SEQUENCE [LARGE SCALE GENOMIC DNA]</scope>
</reference>
<dbReference type="InterPro" id="IPR001304">
    <property type="entry name" value="C-type_lectin-like"/>
</dbReference>
<accession>A0A4W5LAZ3</accession>
<dbReference type="Ensembl" id="ENSHHUT00000023828.1">
    <property type="protein sequence ID" value="ENSHHUP00000022964.1"/>
    <property type="gene ID" value="ENSHHUG00000014390.1"/>
</dbReference>
<evidence type="ECO:0000259" key="2">
    <source>
        <dbReference type="PROSITE" id="PS50041"/>
    </source>
</evidence>
<dbReference type="InterPro" id="IPR050111">
    <property type="entry name" value="C-type_lectin/snaclec_domain"/>
</dbReference>
<protein>
    <recommendedName>
        <fullName evidence="2">C-type lectin domain-containing protein</fullName>
    </recommendedName>
</protein>
<feature type="region of interest" description="Disordered" evidence="1">
    <location>
        <begin position="1"/>
        <end position="33"/>
    </location>
</feature>
<reference evidence="3" key="3">
    <citation type="submission" date="2025-09" db="UniProtKB">
        <authorList>
            <consortium name="Ensembl"/>
        </authorList>
    </citation>
    <scope>IDENTIFICATION</scope>
</reference>
<dbReference type="Proteomes" id="UP000314982">
    <property type="component" value="Unassembled WGS sequence"/>
</dbReference>
<dbReference type="PANTHER" id="PTHR22803">
    <property type="entry name" value="MANNOSE, PHOSPHOLIPASE, LECTIN RECEPTOR RELATED"/>
    <property type="match status" value="1"/>
</dbReference>
<dbReference type="InterPro" id="IPR016187">
    <property type="entry name" value="CTDL_fold"/>
</dbReference>
<dbReference type="STRING" id="62062.ENSHHUP00000022964"/>
<reference evidence="3" key="2">
    <citation type="submission" date="2025-08" db="UniProtKB">
        <authorList>
            <consortium name="Ensembl"/>
        </authorList>
    </citation>
    <scope>IDENTIFICATION</scope>
</reference>
<dbReference type="InterPro" id="IPR016186">
    <property type="entry name" value="C-type_lectin-like/link_sf"/>
</dbReference>
<dbReference type="PROSITE" id="PS50041">
    <property type="entry name" value="C_TYPE_LECTIN_2"/>
    <property type="match status" value="1"/>
</dbReference>
<sequence>PDSGSENQGSTPSDSGGVKRGVRLAVRRGSSPQGSRIFNTSCYCVSSENTFWAESRQDSGAFVWIGLSDLETEGIWKWVDGTPLTTGYWDGQPNNLGDQDCVEFNSHRSTPLSVWNDKYVLLFPKIK</sequence>
<evidence type="ECO:0000313" key="4">
    <source>
        <dbReference type="Proteomes" id="UP000314982"/>
    </source>
</evidence>
<dbReference type="SUPFAM" id="SSF56436">
    <property type="entry name" value="C-type lectin-like"/>
    <property type="match status" value="1"/>
</dbReference>
<keyword evidence="4" id="KW-1185">Reference proteome</keyword>
<organism evidence="3 4">
    <name type="scientific">Hucho hucho</name>
    <name type="common">huchen</name>
    <dbReference type="NCBI Taxonomy" id="62062"/>
    <lineage>
        <taxon>Eukaryota</taxon>
        <taxon>Metazoa</taxon>
        <taxon>Chordata</taxon>
        <taxon>Craniata</taxon>
        <taxon>Vertebrata</taxon>
        <taxon>Euteleostomi</taxon>
        <taxon>Actinopterygii</taxon>
        <taxon>Neopterygii</taxon>
        <taxon>Teleostei</taxon>
        <taxon>Protacanthopterygii</taxon>
        <taxon>Salmoniformes</taxon>
        <taxon>Salmonidae</taxon>
        <taxon>Salmoninae</taxon>
        <taxon>Hucho</taxon>
    </lineage>
</organism>
<feature type="domain" description="C-type lectin" evidence="2">
    <location>
        <begin position="47"/>
        <end position="117"/>
    </location>
</feature>
<name>A0A4W5LAZ3_9TELE</name>
<dbReference type="Gene3D" id="3.10.100.10">
    <property type="entry name" value="Mannose-Binding Protein A, subunit A"/>
    <property type="match status" value="1"/>
</dbReference>